<evidence type="ECO:0000313" key="2">
    <source>
        <dbReference type="Proteomes" id="UP000037122"/>
    </source>
</evidence>
<sequence length="56" mass="6798">MCQCLVGYDKFEKYVRYRQVFHNEFSKKLIQRRVKADNGHRNYTEVFLGGSLETYM</sequence>
<organism evidence="1 2">
    <name type="scientific">Candidozyma auris</name>
    <name type="common">Yeast</name>
    <name type="synonym">Candida auris</name>
    <dbReference type="NCBI Taxonomy" id="498019"/>
    <lineage>
        <taxon>Eukaryota</taxon>
        <taxon>Fungi</taxon>
        <taxon>Dikarya</taxon>
        <taxon>Ascomycota</taxon>
        <taxon>Saccharomycotina</taxon>
        <taxon>Pichiomycetes</taxon>
        <taxon>Metschnikowiaceae</taxon>
        <taxon>Candidozyma</taxon>
    </lineage>
</organism>
<dbReference type="Proteomes" id="UP000037122">
    <property type="component" value="Unassembled WGS sequence"/>
</dbReference>
<dbReference type="VEuPathDB" id="FungiDB:QG37_00226"/>
<gene>
    <name evidence="1" type="ORF">QG37_00226</name>
</gene>
<protein>
    <submittedName>
        <fullName evidence="1">Uncharacterized protein</fullName>
    </submittedName>
</protein>
<dbReference type="AlphaFoldDB" id="A0A0L0P7W4"/>
<dbReference type="EMBL" id="LGST01000003">
    <property type="protein sequence ID" value="KNE02424.1"/>
    <property type="molecule type" value="Genomic_DNA"/>
</dbReference>
<name>A0A0L0P7W4_CANAR</name>
<accession>A0A0L0P7W4</accession>
<comment type="caution">
    <text evidence="1">The sequence shown here is derived from an EMBL/GenBank/DDBJ whole genome shotgun (WGS) entry which is preliminary data.</text>
</comment>
<proteinExistence type="predicted"/>
<evidence type="ECO:0000313" key="1">
    <source>
        <dbReference type="EMBL" id="KNE02424.1"/>
    </source>
</evidence>
<reference evidence="2" key="1">
    <citation type="journal article" date="2015" name="BMC Genomics">
        <title>Draft genome of a commonly misdiagnosed multidrug resistant pathogen Candida auris.</title>
        <authorList>
            <person name="Chatterjee S."/>
            <person name="Alampalli S.V."/>
            <person name="Nageshan R.K."/>
            <person name="Chettiar S.T."/>
            <person name="Joshi S."/>
            <person name="Tatu U.S."/>
        </authorList>
    </citation>
    <scope>NUCLEOTIDE SEQUENCE [LARGE SCALE GENOMIC DNA]</scope>
    <source>
        <strain evidence="2">6684</strain>
    </source>
</reference>